<reference evidence="1" key="1">
    <citation type="journal article" date="2014" name="Front. Microbiol.">
        <title>High frequency of phylogenetically diverse reductive dehalogenase-homologous genes in deep subseafloor sedimentary metagenomes.</title>
        <authorList>
            <person name="Kawai M."/>
            <person name="Futagami T."/>
            <person name="Toyoda A."/>
            <person name="Takaki Y."/>
            <person name="Nishi S."/>
            <person name="Hori S."/>
            <person name="Arai W."/>
            <person name="Tsubouchi T."/>
            <person name="Morono Y."/>
            <person name="Uchiyama I."/>
            <person name="Ito T."/>
            <person name="Fujiyama A."/>
            <person name="Inagaki F."/>
            <person name="Takami H."/>
        </authorList>
    </citation>
    <scope>NUCLEOTIDE SEQUENCE</scope>
    <source>
        <strain evidence="1">Expedition CK06-06</strain>
    </source>
</reference>
<organism evidence="1">
    <name type="scientific">marine sediment metagenome</name>
    <dbReference type="NCBI Taxonomy" id="412755"/>
    <lineage>
        <taxon>unclassified sequences</taxon>
        <taxon>metagenomes</taxon>
        <taxon>ecological metagenomes</taxon>
    </lineage>
</organism>
<name>X0WMG0_9ZZZZ</name>
<accession>X0WMG0</accession>
<dbReference type="EMBL" id="BARS01046716">
    <property type="protein sequence ID" value="GAG32164.1"/>
    <property type="molecule type" value="Genomic_DNA"/>
</dbReference>
<protein>
    <submittedName>
        <fullName evidence="1">Uncharacterized protein</fullName>
    </submittedName>
</protein>
<evidence type="ECO:0000313" key="1">
    <source>
        <dbReference type="EMBL" id="GAG32164.1"/>
    </source>
</evidence>
<sequence length="39" mass="4602">MGRERQHFHLACGSTEIRLFFDRAVYPIGYELATFVLRT</sequence>
<dbReference type="AlphaFoldDB" id="X0WMG0"/>
<feature type="non-terminal residue" evidence="1">
    <location>
        <position position="39"/>
    </location>
</feature>
<comment type="caution">
    <text evidence="1">The sequence shown here is derived from an EMBL/GenBank/DDBJ whole genome shotgun (WGS) entry which is preliminary data.</text>
</comment>
<gene>
    <name evidence="1" type="ORF">S01H1_70268</name>
</gene>
<proteinExistence type="predicted"/>